<dbReference type="CDD" id="cd00146">
    <property type="entry name" value="PKD"/>
    <property type="match status" value="1"/>
</dbReference>
<dbReference type="EMBL" id="BDQG01000001">
    <property type="protein sequence ID" value="GAW65322.1"/>
    <property type="molecule type" value="Genomic_DNA"/>
</dbReference>
<dbReference type="SUPFAM" id="SSF49299">
    <property type="entry name" value="PKD domain"/>
    <property type="match status" value="1"/>
</dbReference>
<proteinExistence type="predicted"/>
<comment type="caution">
    <text evidence="2">The sequence shown here is derived from an EMBL/GenBank/DDBJ whole genome shotgun (WGS) entry which is preliminary data.</text>
</comment>
<protein>
    <submittedName>
        <fullName evidence="2">Lipoprotein cytochrome C</fullName>
    </submittedName>
</protein>
<evidence type="ECO:0000313" key="2">
    <source>
        <dbReference type="EMBL" id="GAW65322.1"/>
    </source>
</evidence>
<organism evidence="2 3">
    <name type="scientific">Geoanaerobacter pelophilus</name>
    <dbReference type="NCBI Taxonomy" id="60036"/>
    <lineage>
        <taxon>Bacteria</taxon>
        <taxon>Pseudomonadati</taxon>
        <taxon>Thermodesulfobacteriota</taxon>
        <taxon>Desulfuromonadia</taxon>
        <taxon>Geobacterales</taxon>
        <taxon>Geobacteraceae</taxon>
        <taxon>Geoanaerobacter</taxon>
    </lineage>
</organism>
<keyword evidence="2" id="KW-0449">Lipoprotein</keyword>
<dbReference type="InterPro" id="IPR035986">
    <property type="entry name" value="PKD_dom_sf"/>
</dbReference>
<dbReference type="InterPro" id="IPR013783">
    <property type="entry name" value="Ig-like_fold"/>
</dbReference>
<dbReference type="Proteomes" id="UP000194153">
    <property type="component" value="Unassembled WGS sequence"/>
</dbReference>
<reference evidence="3" key="2">
    <citation type="submission" date="2017-05" db="EMBL/GenBank/DDBJ databases">
        <title>Draft genome sequence of Geobacter pelophilus, a iron(III)-reducing bacteria.</title>
        <authorList>
            <person name="Aoyagi T."/>
            <person name="Koike H."/>
            <person name="Morita T."/>
            <person name="Sato Y."/>
            <person name="Habe H."/>
            <person name="Hori T."/>
        </authorList>
    </citation>
    <scope>NUCLEOTIDE SEQUENCE [LARGE SCALE GENOMIC DNA]</scope>
    <source>
        <strain evidence="3">Drf2</strain>
    </source>
</reference>
<dbReference type="SUPFAM" id="SSF48695">
    <property type="entry name" value="Multiheme cytochromes"/>
    <property type="match status" value="1"/>
</dbReference>
<dbReference type="CDD" id="cd08168">
    <property type="entry name" value="Cytochrom_C3"/>
    <property type="match status" value="1"/>
</dbReference>
<evidence type="ECO:0000313" key="3">
    <source>
        <dbReference type="Proteomes" id="UP000194153"/>
    </source>
</evidence>
<dbReference type="RefSeq" id="WP_085811784.1">
    <property type="nucleotide sequence ID" value="NZ_BDQG01000001.1"/>
</dbReference>
<gene>
    <name evidence="2" type="ORF">GPEL0_01f0140</name>
</gene>
<dbReference type="InterPro" id="IPR022409">
    <property type="entry name" value="PKD/Chitinase_dom"/>
</dbReference>
<dbReference type="Gene3D" id="1.10.1130.10">
    <property type="entry name" value="Flavocytochrome C3, Chain A"/>
    <property type="match status" value="1"/>
</dbReference>
<name>A0ABQ0MEX3_9BACT</name>
<sequence length="744" mass="79324">MDGAAISPNANGKYVVPYKAGVTWRYLVAYFTSPTLSITTQVTGSGAIREDNGESLTNIPVGANRQLLVIPNTDYRIASLSAPGATIIDEQFGVKLVTYTNLQTSQTVSATFAFVPQLEVSAGNDATTNGAGSQYTVTLYGSATSNEGAITYSWSGDGLTFGSPNSAVTTVYGANPGTYTATLTASSASLVKQDSAIVTVMNNSDYLTSQCTSCHLGNTPQVVADYDASKHKGKISCQGCHTNQPHDGYIPVCVDCHTPGSSYGLPWPPTGFEFHNSYTGQNVCTRCHAPHNPTTVALPYPHFASYTTAQYVTAKVSCDNCHTSKVDSSFNVWPANKQWARTGKANPTSLAWTAYDFKTRGTVGATPAATTSDDCVRCHTSTGFANFVDSGYNNISPWGISGALPGGDRTREMITCAACHQTPFDGYFSTRGMVRDEWDDGAVLVWGPPTVSGYYNYSSLATKKIFITRTLPQSIGVSNLCASCHVGKASGATIKAMAQRAPGGGTGAFWQNVDFVNPHYMASAGTIYQLTGYTYRTATAYTTPDSYAHSGLGNGFKGNCVTCHMSSSEKHSYFTVNKDASGVITSIVSVRCQDCHAGGLHPIPDGAALQAIKDGYLASLAAVAELLAAKQIYFNNAKYPYFFTTSDPALQSYATRTVNWDAGAPAFKGADVMGACFNLKMLEADTGAYAHNSFYTKRLLYDTVDYLDGGLQDSTYMTLQNIQASATFTEQMRAKALAYIGTRP</sequence>
<dbReference type="Gene3D" id="3.90.10.10">
    <property type="entry name" value="Cytochrome C3"/>
    <property type="match status" value="1"/>
</dbReference>
<keyword evidence="3" id="KW-1185">Reference proteome</keyword>
<reference evidence="2 3" key="1">
    <citation type="submission" date="2017-04" db="EMBL/GenBank/DDBJ databases">
        <authorList>
            <consortium name="Geobacter pelophilus Genome Sequencing"/>
            <person name="Aoyagi T."/>
            <person name="Koike H."/>
            <person name="Hori T."/>
        </authorList>
    </citation>
    <scope>NUCLEOTIDE SEQUENCE [LARGE SCALE GENOMIC DNA]</scope>
    <source>
        <strain evidence="2 3">Drf2</strain>
    </source>
</reference>
<feature type="domain" description="PKD/Chitinase" evidence="1">
    <location>
        <begin position="123"/>
        <end position="203"/>
    </location>
</feature>
<accession>A0ABQ0MEX3</accession>
<dbReference type="Gene3D" id="2.60.40.10">
    <property type="entry name" value="Immunoglobulins"/>
    <property type="match status" value="1"/>
</dbReference>
<evidence type="ECO:0000259" key="1">
    <source>
        <dbReference type="SMART" id="SM00089"/>
    </source>
</evidence>
<dbReference type="SMART" id="SM00089">
    <property type="entry name" value="PKD"/>
    <property type="match status" value="1"/>
</dbReference>
<dbReference type="InterPro" id="IPR036280">
    <property type="entry name" value="Multihaem_cyt_sf"/>
</dbReference>